<sequence length="135" mass="14537">MAAEKAPEAPQQQVRKQARYAAVGRLYITATFNNTIVTVTDEQGKTLCWGACGKAGFSGTRKSTPFAATAAIEGALKHATEIHGVKAVSVYIKGIGPGRDAVLRVLRTSPVDVNKLVDMTPVPHDGIRPRKRRRV</sequence>
<comment type="subunit">
    <text evidence="4">Part of the 30S ribosomal subunit. Interacts with proteins S7 and S18. Binds to IF-3.</text>
</comment>
<proteinExistence type="inferred from homology"/>
<dbReference type="PIRSF" id="PIRSF002131">
    <property type="entry name" value="Ribosomal_S11"/>
    <property type="match status" value="1"/>
</dbReference>
<keyword evidence="4" id="KW-0699">rRNA-binding</keyword>
<dbReference type="Gene3D" id="3.30.420.80">
    <property type="entry name" value="Ribosomal protein S11"/>
    <property type="match status" value="1"/>
</dbReference>
<dbReference type="NCBIfam" id="NF003698">
    <property type="entry name" value="PRK05309.1"/>
    <property type="match status" value="1"/>
</dbReference>
<dbReference type="PANTHER" id="PTHR11759">
    <property type="entry name" value="40S RIBOSOMAL PROTEIN S14/30S RIBOSOMAL PROTEIN S11"/>
    <property type="match status" value="1"/>
</dbReference>
<dbReference type="InterPro" id="IPR036967">
    <property type="entry name" value="Ribosomal_uS11_sf"/>
</dbReference>
<evidence type="ECO:0000256" key="2">
    <source>
        <dbReference type="ARBA" id="ARBA00022980"/>
    </source>
</evidence>
<keyword evidence="2 4" id="KW-0689">Ribosomal protein</keyword>
<accession>A0A2M8KU96</accession>
<comment type="similarity">
    <text evidence="1 4">Belongs to the universal ribosomal protein uS11 family.</text>
</comment>
<reference evidence="6" key="1">
    <citation type="submission" date="2017-09" db="EMBL/GenBank/DDBJ databases">
        <title>Depth-based differentiation of microbial function through sediment-hosted aquifers and enrichment of novel symbionts in the deep terrestrial subsurface.</title>
        <authorList>
            <person name="Probst A.J."/>
            <person name="Ladd B."/>
            <person name="Jarett J.K."/>
            <person name="Geller-Mcgrath D.E."/>
            <person name="Sieber C.M.K."/>
            <person name="Emerson J.B."/>
            <person name="Anantharaman K."/>
            <person name="Thomas B.C."/>
            <person name="Malmstrom R."/>
            <person name="Stieglmeier M."/>
            <person name="Klingl A."/>
            <person name="Woyke T."/>
            <person name="Ryan C.M."/>
            <person name="Banfield J.F."/>
        </authorList>
    </citation>
    <scope>NUCLEOTIDE SEQUENCE [LARGE SCALE GENOMIC DNA]</scope>
</reference>
<dbReference type="InterPro" id="IPR001971">
    <property type="entry name" value="Ribosomal_uS11"/>
</dbReference>
<dbReference type="GO" id="GO:0005840">
    <property type="term" value="C:ribosome"/>
    <property type="evidence" value="ECO:0007669"/>
    <property type="project" value="UniProtKB-KW"/>
</dbReference>
<evidence type="ECO:0000256" key="1">
    <source>
        <dbReference type="ARBA" id="ARBA00006194"/>
    </source>
</evidence>
<protein>
    <recommendedName>
        <fullName evidence="4">Small ribosomal subunit protein uS11</fullName>
    </recommendedName>
</protein>
<dbReference type="Proteomes" id="UP000231569">
    <property type="component" value="Unassembled WGS sequence"/>
</dbReference>
<keyword evidence="4" id="KW-0694">RNA-binding</keyword>
<evidence type="ECO:0000313" key="5">
    <source>
        <dbReference type="EMBL" id="PJE63506.1"/>
    </source>
</evidence>
<dbReference type="AlphaFoldDB" id="A0A2M8KU96"/>
<name>A0A2M8KU96_9BACT</name>
<gene>
    <name evidence="4" type="primary">rpsK</name>
    <name evidence="5" type="ORF">COU89_03080</name>
</gene>
<dbReference type="Pfam" id="PF00411">
    <property type="entry name" value="Ribosomal_S11"/>
    <property type="match status" value="1"/>
</dbReference>
<keyword evidence="3 4" id="KW-0687">Ribonucleoprotein</keyword>
<dbReference type="HAMAP" id="MF_01310">
    <property type="entry name" value="Ribosomal_uS11"/>
    <property type="match status" value="1"/>
</dbReference>
<dbReference type="GO" id="GO:0003735">
    <property type="term" value="F:structural constituent of ribosome"/>
    <property type="evidence" value="ECO:0007669"/>
    <property type="project" value="InterPro"/>
</dbReference>
<dbReference type="GO" id="GO:0019843">
    <property type="term" value="F:rRNA binding"/>
    <property type="evidence" value="ECO:0007669"/>
    <property type="project" value="UniProtKB-UniRule"/>
</dbReference>
<comment type="caution">
    <text evidence="5">The sequence shown here is derived from an EMBL/GenBank/DDBJ whole genome shotgun (WGS) entry which is preliminary data.</text>
</comment>
<dbReference type="SUPFAM" id="SSF53137">
    <property type="entry name" value="Translational machinery components"/>
    <property type="match status" value="1"/>
</dbReference>
<organism evidence="5 6">
    <name type="scientific">Candidatus Roizmanbacteria bacterium CG10_big_fil_rev_8_21_14_0_10_45_7</name>
    <dbReference type="NCBI Taxonomy" id="1974854"/>
    <lineage>
        <taxon>Bacteria</taxon>
        <taxon>Candidatus Roizmaniibacteriota</taxon>
    </lineage>
</organism>
<evidence type="ECO:0000256" key="3">
    <source>
        <dbReference type="ARBA" id="ARBA00023274"/>
    </source>
</evidence>
<dbReference type="EMBL" id="PFEE01000063">
    <property type="protein sequence ID" value="PJE63506.1"/>
    <property type="molecule type" value="Genomic_DNA"/>
</dbReference>
<comment type="function">
    <text evidence="4">Located on the platform of the 30S subunit, it bridges several disparate RNA helices of the 16S rRNA. Forms part of the Shine-Dalgarno cleft in the 70S ribosome.</text>
</comment>
<dbReference type="GO" id="GO:0006412">
    <property type="term" value="P:translation"/>
    <property type="evidence" value="ECO:0007669"/>
    <property type="project" value="UniProtKB-UniRule"/>
</dbReference>
<evidence type="ECO:0000313" key="6">
    <source>
        <dbReference type="Proteomes" id="UP000231569"/>
    </source>
</evidence>
<dbReference type="GO" id="GO:1990904">
    <property type="term" value="C:ribonucleoprotein complex"/>
    <property type="evidence" value="ECO:0007669"/>
    <property type="project" value="UniProtKB-KW"/>
</dbReference>
<evidence type="ECO:0000256" key="4">
    <source>
        <dbReference type="HAMAP-Rule" id="MF_01310"/>
    </source>
</evidence>